<dbReference type="EMBL" id="CP087977">
    <property type="protein sequence ID" value="UUZ44841.1"/>
    <property type="molecule type" value="Genomic_DNA"/>
</dbReference>
<proteinExistence type="predicted"/>
<name>A0AC61U4P1_9MICO</name>
<sequence>MSEAATPDEVPGESTGDRSSPGIGRSSAIMAAGTLFSRVLGFARNSLTAYVVGLTIIAADAWNAANTLPNIFHLLIAGGVLNAVIVPQITRAMRDHDGGQTYINRLLTLSVTAPAVITLLLTPAAPFLISLVVSSSWPPEARTLATAFAVLCLPQVFFYGLYTLPGQVLTAHHRFGAFMWAPAPANVVAIGGLLWFVLSDRPLQGSVSSWDPTMIAVLGGSATLSIALQAFALIPALRGIGLRFRPVWGLRGSGLRGASRMAMWAFGAVAVGQLAYLVNSRVLTGALHAAEARGVEGAGLTAYANAFLIFMLPHGIITVSLVTALFTRISHAAHDGDTPAVTADLRRGLTMPGVLLLPGTAAILLVAPYLLAAVLPGIPRVRVDASVGVLVAMMLGLVPYGWFFLVQRAYYAYEDGRTPFLLQLLVTAVAVTFTVIGSVGPPAHAATRVGLGQTVSSVVAAVLGLWLLRRRLGSLGLTRVVRTFVRLGLATLVGTAVGWVVLRGLGQSSTAALDRLRRPHHGRRPRRARPEHRDRRAAAGHRGHRDARALRPPPQAALTRPAPGSRPPPARGPRMARQTSTDERDSVHGVNPGTELGRYTVESRIEEIPGGERWAAGDTTLDRDVTLLVMPADADTTAAALDAARRAAGVEAAQLVRIPDVGGEGNLSPDRRGRPRRGPHLCRGHRHRRPARRGGSPHHR</sequence>
<gene>
    <name evidence="1" type="ORF">LP422_21625</name>
</gene>
<dbReference type="Proteomes" id="UP001059663">
    <property type="component" value="Chromosome"/>
</dbReference>
<evidence type="ECO:0000313" key="1">
    <source>
        <dbReference type="EMBL" id="UUZ44841.1"/>
    </source>
</evidence>
<reference evidence="1" key="1">
    <citation type="submission" date="2021-11" db="EMBL/GenBank/DDBJ databases">
        <title>Study of the species diversity of bacterial strains isolated from a unique natural object - Shulgan-Tash cave (Bashkiria).</title>
        <authorList>
            <person name="Sazanova A.L."/>
            <person name="Chirak E.R."/>
            <person name="Safronova V.I."/>
        </authorList>
    </citation>
    <scope>NUCLEOTIDE SEQUENCE</scope>
    <source>
        <strain evidence="1">P1</strain>
    </source>
</reference>
<accession>A0AC61U4P1</accession>
<organism evidence="1 2">
    <name type="scientific">Janibacter limosus</name>
    <dbReference type="NCBI Taxonomy" id="53458"/>
    <lineage>
        <taxon>Bacteria</taxon>
        <taxon>Bacillati</taxon>
        <taxon>Actinomycetota</taxon>
        <taxon>Actinomycetes</taxon>
        <taxon>Micrococcales</taxon>
        <taxon>Intrasporangiaceae</taxon>
        <taxon>Janibacter</taxon>
    </lineage>
</organism>
<protein>
    <submittedName>
        <fullName evidence="1">Murein biosynthesis integral membrane protein MurJ</fullName>
    </submittedName>
</protein>
<evidence type="ECO:0000313" key="2">
    <source>
        <dbReference type="Proteomes" id="UP001059663"/>
    </source>
</evidence>